<feature type="region of interest" description="Disordered" evidence="1">
    <location>
        <begin position="83"/>
        <end position="105"/>
    </location>
</feature>
<proteinExistence type="predicted"/>
<evidence type="ECO:0000256" key="1">
    <source>
        <dbReference type="SAM" id="MobiDB-lite"/>
    </source>
</evidence>
<dbReference type="AlphaFoldDB" id="A0A1X7HC28"/>
<dbReference type="Proteomes" id="UP000192936">
    <property type="component" value="Unassembled WGS sequence"/>
</dbReference>
<gene>
    <name evidence="2" type="ORF">SAMN02982917_5579</name>
</gene>
<organism evidence="2 3">
    <name type="scientific">Azospirillum oryzae</name>
    <dbReference type="NCBI Taxonomy" id="286727"/>
    <lineage>
        <taxon>Bacteria</taxon>
        <taxon>Pseudomonadati</taxon>
        <taxon>Pseudomonadota</taxon>
        <taxon>Alphaproteobacteria</taxon>
        <taxon>Rhodospirillales</taxon>
        <taxon>Azospirillaceae</taxon>
        <taxon>Azospirillum</taxon>
    </lineage>
</organism>
<evidence type="ECO:0000313" key="2">
    <source>
        <dbReference type="EMBL" id="SMF83600.1"/>
    </source>
</evidence>
<evidence type="ECO:0000313" key="3">
    <source>
        <dbReference type="Proteomes" id="UP000192936"/>
    </source>
</evidence>
<reference evidence="2 3" key="1">
    <citation type="submission" date="2017-04" db="EMBL/GenBank/DDBJ databases">
        <authorList>
            <person name="Afonso C.L."/>
            <person name="Miller P.J."/>
            <person name="Scott M.A."/>
            <person name="Spackman E."/>
            <person name="Goraichik I."/>
            <person name="Dimitrov K.M."/>
            <person name="Suarez D.L."/>
            <person name="Swayne D.E."/>
        </authorList>
    </citation>
    <scope>NUCLEOTIDE SEQUENCE [LARGE SCALE GENOMIC DNA]</scope>
    <source>
        <strain evidence="2 3">A2P</strain>
    </source>
</reference>
<protein>
    <submittedName>
        <fullName evidence="2">Uncharacterized protein</fullName>
    </submittedName>
</protein>
<name>A0A1X7HC28_9PROT</name>
<sequence length="105" mass="11257">MSFLIPIRIAPVEEAVIDASAPSERVGIVMQACAGCQPASNFQPASACNFQPRLRLQNLLSRESTGGSRARRGVPSWLTQRRVWEGPVGPPGQRTGGGLWIRSGS</sequence>
<dbReference type="STRING" id="286727.SAMN02982917_5579"/>
<dbReference type="EMBL" id="FXAK01000007">
    <property type="protein sequence ID" value="SMF83600.1"/>
    <property type="molecule type" value="Genomic_DNA"/>
</dbReference>
<accession>A0A1X7HC28</accession>